<keyword evidence="8 11" id="KW-1133">Transmembrane helix</keyword>
<protein>
    <recommendedName>
        <fullName evidence="3">histidine kinase</fullName>
        <ecNumber evidence="3">2.7.13.3</ecNumber>
    </recommendedName>
</protein>
<keyword evidence="7 14" id="KW-0418">Kinase</keyword>
<dbReference type="PANTHER" id="PTHR45528">
    <property type="entry name" value="SENSOR HISTIDINE KINASE CPXA"/>
    <property type="match status" value="1"/>
</dbReference>
<comment type="caution">
    <text evidence="14">The sequence shown here is derived from an EMBL/GenBank/DDBJ whole genome shotgun (WGS) entry which is preliminary data.</text>
</comment>
<keyword evidence="15" id="KW-1185">Reference proteome</keyword>
<proteinExistence type="predicted"/>
<evidence type="ECO:0000256" key="11">
    <source>
        <dbReference type="SAM" id="Phobius"/>
    </source>
</evidence>
<dbReference type="Pfam" id="PF00512">
    <property type="entry name" value="HisKA"/>
    <property type="match status" value="1"/>
</dbReference>
<evidence type="ECO:0000256" key="10">
    <source>
        <dbReference type="ARBA" id="ARBA00023136"/>
    </source>
</evidence>
<evidence type="ECO:0000256" key="6">
    <source>
        <dbReference type="ARBA" id="ARBA00022692"/>
    </source>
</evidence>
<dbReference type="InterPro" id="IPR003661">
    <property type="entry name" value="HisK_dim/P_dom"/>
</dbReference>
<keyword evidence="4" id="KW-0597">Phosphoprotein</keyword>
<accession>A0ABS7L4I0</accession>
<dbReference type="PANTHER" id="PTHR45528:SF8">
    <property type="entry name" value="HISTIDINE KINASE"/>
    <property type="match status" value="1"/>
</dbReference>
<dbReference type="Pfam" id="PF02518">
    <property type="entry name" value="HATPase_c"/>
    <property type="match status" value="1"/>
</dbReference>
<dbReference type="Gene3D" id="6.10.340.10">
    <property type="match status" value="1"/>
</dbReference>
<dbReference type="CDD" id="cd00082">
    <property type="entry name" value="HisKA"/>
    <property type="match status" value="1"/>
</dbReference>
<evidence type="ECO:0000256" key="7">
    <source>
        <dbReference type="ARBA" id="ARBA00022777"/>
    </source>
</evidence>
<dbReference type="Gene3D" id="3.30.565.10">
    <property type="entry name" value="Histidine kinase-like ATPase, C-terminal domain"/>
    <property type="match status" value="1"/>
</dbReference>
<dbReference type="SMART" id="SM00304">
    <property type="entry name" value="HAMP"/>
    <property type="match status" value="1"/>
</dbReference>
<keyword evidence="10 11" id="KW-0472">Membrane</keyword>
<gene>
    <name evidence="14" type="ORF">FLB61_02310</name>
</gene>
<evidence type="ECO:0000256" key="1">
    <source>
        <dbReference type="ARBA" id="ARBA00000085"/>
    </source>
</evidence>
<comment type="catalytic activity">
    <reaction evidence="1">
        <text>ATP + protein L-histidine = ADP + protein N-phospho-L-histidine.</text>
        <dbReference type="EC" id="2.7.13.3"/>
    </reaction>
</comment>
<dbReference type="InterPro" id="IPR036097">
    <property type="entry name" value="HisK_dim/P_sf"/>
</dbReference>
<dbReference type="Pfam" id="PF00672">
    <property type="entry name" value="HAMP"/>
    <property type="match status" value="1"/>
</dbReference>
<dbReference type="InterPro" id="IPR003660">
    <property type="entry name" value="HAMP_dom"/>
</dbReference>
<keyword evidence="6 11" id="KW-0812">Transmembrane</keyword>
<evidence type="ECO:0000256" key="2">
    <source>
        <dbReference type="ARBA" id="ARBA00004141"/>
    </source>
</evidence>
<evidence type="ECO:0000259" key="13">
    <source>
        <dbReference type="PROSITE" id="PS50885"/>
    </source>
</evidence>
<dbReference type="GO" id="GO:0016301">
    <property type="term" value="F:kinase activity"/>
    <property type="evidence" value="ECO:0007669"/>
    <property type="project" value="UniProtKB-KW"/>
</dbReference>
<dbReference type="SUPFAM" id="SSF158472">
    <property type="entry name" value="HAMP domain-like"/>
    <property type="match status" value="1"/>
</dbReference>
<dbReference type="InterPro" id="IPR036890">
    <property type="entry name" value="HATPase_C_sf"/>
</dbReference>
<dbReference type="PROSITE" id="PS50885">
    <property type="entry name" value="HAMP"/>
    <property type="match status" value="1"/>
</dbReference>
<dbReference type="SMART" id="SM00387">
    <property type="entry name" value="HATPase_c"/>
    <property type="match status" value="1"/>
</dbReference>
<evidence type="ECO:0000259" key="12">
    <source>
        <dbReference type="PROSITE" id="PS50109"/>
    </source>
</evidence>
<feature type="domain" description="HAMP" evidence="13">
    <location>
        <begin position="118"/>
        <end position="170"/>
    </location>
</feature>
<dbReference type="CDD" id="cd06225">
    <property type="entry name" value="HAMP"/>
    <property type="match status" value="1"/>
</dbReference>
<dbReference type="RefSeq" id="WP_221919282.1">
    <property type="nucleotide sequence ID" value="NZ_CP173660.1"/>
</dbReference>
<dbReference type="Gene3D" id="1.10.287.130">
    <property type="match status" value="1"/>
</dbReference>
<feature type="domain" description="Histidine kinase" evidence="12">
    <location>
        <begin position="185"/>
        <end position="399"/>
    </location>
</feature>
<comment type="subcellular location">
    <subcellularLocation>
        <location evidence="2">Membrane</location>
        <topology evidence="2">Multi-pass membrane protein</topology>
    </subcellularLocation>
</comment>
<dbReference type="SMART" id="SM00388">
    <property type="entry name" value="HisKA"/>
    <property type="match status" value="1"/>
</dbReference>
<evidence type="ECO:0000256" key="5">
    <source>
        <dbReference type="ARBA" id="ARBA00022679"/>
    </source>
</evidence>
<dbReference type="EMBL" id="VIRV01000001">
    <property type="protein sequence ID" value="MBY0757943.1"/>
    <property type="molecule type" value="Genomic_DNA"/>
</dbReference>
<feature type="transmembrane region" description="Helical" evidence="11">
    <location>
        <begin position="24"/>
        <end position="45"/>
    </location>
</feature>
<organism evidence="14 15">
    <name type="scientific">Sellimonas caecigallum</name>
    <dbReference type="NCBI Taxonomy" id="2592333"/>
    <lineage>
        <taxon>Bacteria</taxon>
        <taxon>Bacillati</taxon>
        <taxon>Bacillota</taxon>
        <taxon>Clostridia</taxon>
        <taxon>Lachnospirales</taxon>
        <taxon>Lachnospiraceae</taxon>
        <taxon>Sellimonas</taxon>
    </lineage>
</organism>
<evidence type="ECO:0000256" key="3">
    <source>
        <dbReference type="ARBA" id="ARBA00012438"/>
    </source>
</evidence>
<keyword evidence="9" id="KW-0902">Two-component regulatory system</keyword>
<keyword evidence="5" id="KW-0808">Transferase</keyword>
<sequence length="405" mass="46371">MDWIDEKIEKIRDKIRNLPIRKALPAYLCIFALAGFLLTVITVGICGKWQDILYEKSSEIQVVYTANGERVFGYTQDFLSLSTSRKAAVMILTAVQNWCPYVYAVVSMFITAVLFYRRRLKKPFDILEEGMRNIKEKNLEFKMEYNSRDEMGRLCEAFEEMRGHLVENQKEMWRLVEEQKKLNAAFAHDLRTPLTVIRGYSDFLVKYIPQRNISQEKLKDTLRLLSAQAERLEKFSQTMKDARSVDDIPFHPEKTDCAYLDKKIRGMANALNEAKEIHLSYSVRGCENTMLADENIILEVLDNLLSNAIRYARQEVEIETECDGTMFYLYVADDGPGFSDAALQNAGKAYFSEGENREHFGIGLHIASALCKKHGGEISFANRIGQEGAIVSASFRLSSENLTHV</sequence>
<evidence type="ECO:0000313" key="15">
    <source>
        <dbReference type="Proteomes" id="UP000779049"/>
    </source>
</evidence>
<evidence type="ECO:0000256" key="9">
    <source>
        <dbReference type="ARBA" id="ARBA00023012"/>
    </source>
</evidence>
<dbReference type="InterPro" id="IPR005467">
    <property type="entry name" value="His_kinase_dom"/>
</dbReference>
<dbReference type="EC" id="2.7.13.3" evidence="3"/>
<evidence type="ECO:0000256" key="8">
    <source>
        <dbReference type="ARBA" id="ARBA00022989"/>
    </source>
</evidence>
<feature type="transmembrane region" description="Helical" evidence="11">
    <location>
        <begin position="100"/>
        <end position="116"/>
    </location>
</feature>
<dbReference type="Proteomes" id="UP000779049">
    <property type="component" value="Unassembled WGS sequence"/>
</dbReference>
<evidence type="ECO:0000256" key="4">
    <source>
        <dbReference type="ARBA" id="ARBA00022553"/>
    </source>
</evidence>
<dbReference type="InterPro" id="IPR003594">
    <property type="entry name" value="HATPase_dom"/>
</dbReference>
<dbReference type="SUPFAM" id="SSF55874">
    <property type="entry name" value="ATPase domain of HSP90 chaperone/DNA topoisomerase II/histidine kinase"/>
    <property type="match status" value="1"/>
</dbReference>
<dbReference type="InterPro" id="IPR050398">
    <property type="entry name" value="HssS/ArlS-like"/>
</dbReference>
<dbReference type="PROSITE" id="PS50109">
    <property type="entry name" value="HIS_KIN"/>
    <property type="match status" value="1"/>
</dbReference>
<name>A0ABS7L4I0_9FIRM</name>
<dbReference type="SUPFAM" id="SSF47384">
    <property type="entry name" value="Homodimeric domain of signal transducing histidine kinase"/>
    <property type="match status" value="1"/>
</dbReference>
<evidence type="ECO:0000313" key="14">
    <source>
        <dbReference type="EMBL" id="MBY0757943.1"/>
    </source>
</evidence>
<reference evidence="14 15" key="1">
    <citation type="journal article" date="2020" name="New Microbes New Infect">
        <title>Sellimonas caecigallum sp. nov., description and genome sequence of a new member of the Sellimonas genus isolated from the cecum of feral chicken.</title>
        <authorList>
            <person name="Wongkuna S."/>
            <person name="Ghimire S."/>
            <person name="Antony L."/>
            <person name="Chankhamhaengdecha S."/>
            <person name="Janvilisri T."/>
            <person name="Scaria J."/>
        </authorList>
    </citation>
    <scope>NUCLEOTIDE SEQUENCE [LARGE SCALE GENOMIC DNA]</scope>
    <source>
        <strain evidence="14 15">SW451</strain>
    </source>
</reference>